<protein>
    <submittedName>
        <fullName evidence="4">DUF4974 domain-containing protein</fullName>
    </submittedName>
</protein>
<sequence>MNREKFLALLSKKMRNELSPGEQEVFDRCVAENKEYRQLDEAIGTGTGQTMASLPGLEARLSAIWERIAADDDAMPAQIKRPVLRWAALLKIAAVLLLIAGAIVWMRAYNKSTKEERMLVLQTTDEKLYTTLPDGTQVTLNNHSTLEYNTEFGEEKRKIVLQGEAFFDVTENKNIPLQVLAGPLVVEVKGTAFNVNAYKYNAEVQVVLLRGSVEVSRRGDRTDKVLLRPNQWLLAPNTAAGAMQFRIDSVDVQMAAHLHWAEDSLVFRKEQLQHIALKLEKKYGVTIEIKTAALKEKRFSGMFVNESLAEGLEALKMAYPFQYKIEDKKVTIR</sequence>
<dbReference type="Pfam" id="PF04773">
    <property type="entry name" value="FecR"/>
    <property type="match status" value="1"/>
</dbReference>
<dbReference type="InterPro" id="IPR006860">
    <property type="entry name" value="FecR"/>
</dbReference>
<feature type="domain" description="Protein FecR C-terminal" evidence="3">
    <location>
        <begin position="265"/>
        <end position="332"/>
    </location>
</feature>
<evidence type="ECO:0000313" key="4">
    <source>
        <dbReference type="EMBL" id="MCD2426074.1"/>
    </source>
</evidence>
<dbReference type="Gene3D" id="3.55.50.30">
    <property type="match status" value="1"/>
</dbReference>
<evidence type="ECO:0000259" key="3">
    <source>
        <dbReference type="Pfam" id="PF16344"/>
    </source>
</evidence>
<keyword evidence="5" id="KW-1185">Reference proteome</keyword>
<evidence type="ECO:0000313" key="5">
    <source>
        <dbReference type="Proteomes" id="UP001199816"/>
    </source>
</evidence>
<evidence type="ECO:0000256" key="1">
    <source>
        <dbReference type="SAM" id="Phobius"/>
    </source>
</evidence>
<dbReference type="InterPro" id="IPR032508">
    <property type="entry name" value="FecR_C"/>
</dbReference>
<comment type="caution">
    <text evidence="4">The sequence shown here is derived from an EMBL/GenBank/DDBJ whole genome shotgun (WGS) entry which is preliminary data.</text>
</comment>
<dbReference type="RefSeq" id="WP_231008664.1">
    <property type="nucleotide sequence ID" value="NZ_JAJNEC010000008.1"/>
</dbReference>
<reference evidence="4 5" key="1">
    <citation type="submission" date="2021-11" db="EMBL/GenBank/DDBJ databases">
        <title>Genomic of Niabella pedocola.</title>
        <authorList>
            <person name="Wu T."/>
        </authorList>
    </citation>
    <scope>NUCLEOTIDE SEQUENCE [LARGE SCALE GENOMIC DNA]</scope>
    <source>
        <strain evidence="4 5">JCM 31011</strain>
    </source>
</reference>
<keyword evidence="1" id="KW-0812">Transmembrane</keyword>
<dbReference type="PANTHER" id="PTHR30273">
    <property type="entry name" value="PERIPLASMIC SIGNAL SENSOR AND SIGMA FACTOR ACTIVATOR FECR-RELATED"/>
    <property type="match status" value="1"/>
</dbReference>
<feature type="domain" description="FecR protein" evidence="2">
    <location>
        <begin position="124"/>
        <end position="214"/>
    </location>
</feature>
<dbReference type="PIRSF" id="PIRSF018266">
    <property type="entry name" value="FecR"/>
    <property type="match status" value="1"/>
</dbReference>
<dbReference type="Pfam" id="PF16344">
    <property type="entry name" value="FecR_C"/>
    <property type="match status" value="1"/>
</dbReference>
<evidence type="ECO:0000259" key="2">
    <source>
        <dbReference type="Pfam" id="PF04773"/>
    </source>
</evidence>
<organism evidence="4 5">
    <name type="scientific">Niabella pedocola</name>
    <dbReference type="NCBI Taxonomy" id="1752077"/>
    <lineage>
        <taxon>Bacteria</taxon>
        <taxon>Pseudomonadati</taxon>
        <taxon>Bacteroidota</taxon>
        <taxon>Chitinophagia</taxon>
        <taxon>Chitinophagales</taxon>
        <taxon>Chitinophagaceae</taxon>
        <taxon>Niabella</taxon>
    </lineage>
</organism>
<gene>
    <name evidence="4" type="ORF">LQ567_25040</name>
</gene>
<feature type="transmembrane region" description="Helical" evidence="1">
    <location>
        <begin position="88"/>
        <end position="108"/>
    </location>
</feature>
<accession>A0ABS8PYC0</accession>
<name>A0ABS8PYC0_9BACT</name>
<dbReference type="Proteomes" id="UP001199816">
    <property type="component" value="Unassembled WGS sequence"/>
</dbReference>
<dbReference type="PANTHER" id="PTHR30273:SF2">
    <property type="entry name" value="PROTEIN FECR"/>
    <property type="match status" value="1"/>
</dbReference>
<keyword evidence="1" id="KW-0472">Membrane</keyword>
<keyword evidence="1" id="KW-1133">Transmembrane helix</keyword>
<proteinExistence type="predicted"/>
<dbReference type="Gene3D" id="2.60.120.1440">
    <property type="match status" value="1"/>
</dbReference>
<dbReference type="InterPro" id="IPR012373">
    <property type="entry name" value="Ferrdict_sens_TM"/>
</dbReference>
<dbReference type="EMBL" id="JAJNEC010000008">
    <property type="protein sequence ID" value="MCD2426074.1"/>
    <property type="molecule type" value="Genomic_DNA"/>
</dbReference>